<gene>
    <name evidence="2" type="ORF">ERS852395_01373</name>
</gene>
<dbReference type="RefSeq" id="WP_055053128.1">
    <property type="nucleotide sequence ID" value="NZ_CYZA01000006.1"/>
</dbReference>
<proteinExistence type="predicted"/>
<keyword evidence="1" id="KW-0812">Transmembrane</keyword>
<sequence length="80" mass="9163">MIKQTMGWISAICGVIGAICSGWKLMLLPVVTILNMIADKKLNLCILLISIMKMFFAIPIAYFMILIGFSIATYCWRWWK</sequence>
<feature type="transmembrane region" description="Helical" evidence="1">
    <location>
        <begin position="55"/>
        <end position="79"/>
    </location>
</feature>
<dbReference type="Proteomes" id="UP000095447">
    <property type="component" value="Unassembled WGS sequence"/>
</dbReference>
<name>A0A173ZWX9_9FIRM</name>
<keyword evidence="1" id="KW-0472">Membrane</keyword>
<feature type="transmembrane region" description="Helical" evidence="1">
    <location>
        <begin position="6"/>
        <end position="34"/>
    </location>
</feature>
<keyword evidence="1" id="KW-1133">Transmembrane helix</keyword>
<organism evidence="2 3">
    <name type="scientific">Blautia obeum</name>
    <dbReference type="NCBI Taxonomy" id="40520"/>
    <lineage>
        <taxon>Bacteria</taxon>
        <taxon>Bacillati</taxon>
        <taxon>Bacillota</taxon>
        <taxon>Clostridia</taxon>
        <taxon>Lachnospirales</taxon>
        <taxon>Lachnospiraceae</taxon>
        <taxon>Blautia</taxon>
    </lineage>
</organism>
<reference evidence="2 3" key="1">
    <citation type="submission" date="2015-09" db="EMBL/GenBank/DDBJ databases">
        <authorList>
            <consortium name="Pathogen Informatics"/>
        </authorList>
    </citation>
    <scope>NUCLEOTIDE SEQUENCE [LARGE SCALE GENOMIC DNA]</scope>
    <source>
        <strain evidence="2 3">2789STDY5608838</strain>
    </source>
</reference>
<evidence type="ECO:0000313" key="2">
    <source>
        <dbReference type="EMBL" id="CUN80781.1"/>
    </source>
</evidence>
<accession>A0A173ZWX9</accession>
<protein>
    <submittedName>
        <fullName evidence="2">Uncharacterized protein</fullName>
    </submittedName>
</protein>
<dbReference type="EMBL" id="CYZA01000006">
    <property type="protein sequence ID" value="CUN80781.1"/>
    <property type="molecule type" value="Genomic_DNA"/>
</dbReference>
<evidence type="ECO:0000313" key="3">
    <source>
        <dbReference type="Proteomes" id="UP000095447"/>
    </source>
</evidence>
<evidence type="ECO:0000256" key="1">
    <source>
        <dbReference type="SAM" id="Phobius"/>
    </source>
</evidence>
<dbReference type="AlphaFoldDB" id="A0A173ZWX9"/>